<dbReference type="EMBL" id="VDCQ01000042">
    <property type="protein sequence ID" value="TNJ63487.1"/>
    <property type="molecule type" value="Genomic_DNA"/>
</dbReference>
<keyword evidence="3" id="KW-1185">Reference proteome</keyword>
<comment type="similarity">
    <text evidence="1">Belongs to the RutC family.</text>
</comment>
<comment type="caution">
    <text evidence="2">The sequence shown here is derived from an EMBL/GenBank/DDBJ whole genome shotgun (WGS) entry which is preliminary data.</text>
</comment>
<dbReference type="CDD" id="cd00448">
    <property type="entry name" value="YjgF_YER057c_UK114_family"/>
    <property type="match status" value="1"/>
</dbReference>
<evidence type="ECO:0000313" key="3">
    <source>
        <dbReference type="Proteomes" id="UP000307943"/>
    </source>
</evidence>
<reference evidence="2 3" key="1">
    <citation type="submission" date="2019-05" db="EMBL/GenBank/DDBJ databases">
        <title>We sequenced the genome of Paenibacillus hemerocallicola KCTC 33185 for further insight into its adaptation and study the phylogeny of Paenibacillus.</title>
        <authorList>
            <person name="Narsing Rao M.P."/>
        </authorList>
    </citation>
    <scope>NUCLEOTIDE SEQUENCE [LARGE SCALE GENOMIC DNA]</scope>
    <source>
        <strain evidence="2 3">KCTC 33185</strain>
    </source>
</reference>
<dbReference type="Gene3D" id="3.30.1330.40">
    <property type="entry name" value="RutC-like"/>
    <property type="match status" value="1"/>
</dbReference>
<organism evidence="2 3">
    <name type="scientific">Paenibacillus hemerocallicola</name>
    <dbReference type="NCBI Taxonomy" id="1172614"/>
    <lineage>
        <taxon>Bacteria</taxon>
        <taxon>Bacillati</taxon>
        <taxon>Bacillota</taxon>
        <taxon>Bacilli</taxon>
        <taxon>Bacillales</taxon>
        <taxon>Paenibacillaceae</taxon>
        <taxon>Paenibacillus</taxon>
    </lineage>
</organism>
<dbReference type="Pfam" id="PF01042">
    <property type="entry name" value="Ribonuc_L-PSP"/>
    <property type="match status" value="1"/>
</dbReference>
<dbReference type="PANTHER" id="PTHR11803">
    <property type="entry name" value="2-IMINOBUTANOATE/2-IMINOPROPANOATE DEAMINASE RIDA"/>
    <property type="match status" value="1"/>
</dbReference>
<evidence type="ECO:0000256" key="1">
    <source>
        <dbReference type="ARBA" id="ARBA00010552"/>
    </source>
</evidence>
<gene>
    <name evidence="2" type="ORF">FE784_25255</name>
</gene>
<dbReference type="RefSeq" id="WP_139605040.1">
    <property type="nucleotide sequence ID" value="NZ_VDCQ01000042.1"/>
</dbReference>
<dbReference type="AlphaFoldDB" id="A0A5C4T565"/>
<dbReference type="InterPro" id="IPR035959">
    <property type="entry name" value="RutC-like_sf"/>
</dbReference>
<dbReference type="GO" id="GO:0005829">
    <property type="term" value="C:cytosol"/>
    <property type="evidence" value="ECO:0007669"/>
    <property type="project" value="TreeGrafter"/>
</dbReference>
<accession>A0A5C4T565</accession>
<dbReference type="SUPFAM" id="SSF55298">
    <property type="entry name" value="YjgF-like"/>
    <property type="match status" value="1"/>
</dbReference>
<sequence>MRKEIIATDRAPAPGGKYSQAVKLGNMVYVAGTCPFELGTGKVLYPDDIVEQTRLVLHYMGEILRASGTSIEHVVKVTSFLRDLDDFKAYDRVYAETFAHEPPARSTVEIGKFPPGMTVEIECIAYIP</sequence>
<dbReference type="GO" id="GO:0019239">
    <property type="term" value="F:deaminase activity"/>
    <property type="evidence" value="ECO:0007669"/>
    <property type="project" value="TreeGrafter"/>
</dbReference>
<proteinExistence type="inferred from homology"/>
<evidence type="ECO:0000313" key="2">
    <source>
        <dbReference type="EMBL" id="TNJ63487.1"/>
    </source>
</evidence>
<protein>
    <submittedName>
        <fullName evidence="2">RidA family protein</fullName>
    </submittedName>
</protein>
<dbReference type="OrthoDB" id="9803101at2"/>
<dbReference type="PANTHER" id="PTHR11803:SF58">
    <property type="entry name" value="PROTEIN HMF1-RELATED"/>
    <property type="match status" value="1"/>
</dbReference>
<dbReference type="InterPro" id="IPR006175">
    <property type="entry name" value="YjgF/YER057c/UK114"/>
</dbReference>
<dbReference type="Proteomes" id="UP000307943">
    <property type="component" value="Unassembled WGS sequence"/>
</dbReference>
<dbReference type="FunFam" id="3.30.1330.40:FF:000001">
    <property type="entry name" value="L-PSP family endoribonuclease"/>
    <property type="match status" value="1"/>
</dbReference>
<name>A0A5C4T565_9BACL</name>
<dbReference type="InterPro" id="IPR006056">
    <property type="entry name" value="RidA"/>
</dbReference>
<dbReference type="NCBIfam" id="TIGR00004">
    <property type="entry name" value="Rid family detoxifying hydrolase"/>
    <property type="match status" value="1"/>
</dbReference>